<evidence type="ECO:0000313" key="2">
    <source>
        <dbReference type="EMBL" id="KAL3273603.1"/>
    </source>
</evidence>
<organism evidence="2 3">
    <name type="scientific">Cryptolaemus montrouzieri</name>
    <dbReference type="NCBI Taxonomy" id="559131"/>
    <lineage>
        <taxon>Eukaryota</taxon>
        <taxon>Metazoa</taxon>
        <taxon>Ecdysozoa</taxon>
        <taxon>Arthropoda</taxon>
        <taxon>Hexapoda</taxon>
        <taxon>Insecta</taxon>
        <taxon>Pterygota</taxon>
        <taxon>Neoptera</taxon>
        <taxon>Endopterygota</taxon>
        <taxon>Coleoptera</taxon>
        <taxon>Polyphaga</taxon>
        <taxon>Cucujiformia</taxon>
        <taxon>Coccinelloidea</taxon>
        <taxon>Coccinellidae</taxon>
        <taxon>Scymninae</taxon>
        <taxon>Scymnini</taxon>
        <taxon>Cryptolaemus</taxon>
    </lineage>
</organism>
<evidence type="ECO:0000256" key="1">
    <source>
        <dbReference type="SAM" id="MobiDB-lite"/>
    </source>
</evidence>
<feature type="compositionally biased region" description="Basic and acidic residues" evidence="1">
    <location>
        <begin position="91"/>
        <end position="111"/>
    </location>
</feature>
<keyword evidence="3" id="KW-1185">Reference proteome</keyword>
<name>A0ABD2N4H5_9CUCU</name>
<evidence type="ECO:0000313" key="3">
    <source>
        <dbReference type="Proteomes" id="UP001516400"/>
    </source>
</evidence>
<accession>A0ABD2N4H5</accession>
<sequence>MSEKFSPDELSIDYVGEFTSLYDDQHKDFEEFQTRENIGRQIGEITSKSDLADILLYGFIRCLCNLKASSPTTTYASLDQDENETSQSPSDKSEEVADSEAHDEIESEHTSPAEFTNLDAYRMKLNSPNNRL</sequence>
<feature type="region of interest" description="Disordered" evidence="1">
    <location>
        <begin position="74"/>
        <end position="132"/>
    </location>
</feature>
<dbReference type="EMBL" id="JABFTP020000062">
    <property type="protein sequence ID" value="KAL3273603.1"/>
    <property type="molecule type" value="Genomic_DNA"/>
</dbReference>
<protein>
    <submittedName>
        <fullName evidence="2">Uncharacterized protein</fullName>
    </submittedName>
</protein>
<proteinExistence type="predicted"/>
<reference evidence="2 3" key="1">
    <citation type="journal article" date="2021" name="BMC Biol.">
        <title>Horizontally acquired antibacterial genes associated with adaptive radiation of ladybird beetles.</title>
        <authorList>
            <person name="Li H.S."/>
            <person name="Tang X.F."/>
            <person name="Huang Y.H."/>
            <person name="Xu Z.Y."/>
            <person name="Chen M.L."/>
            <person name="Du X.Y."/>
            <person name="Qiu B.Y."/>
            <person name="Chen P.T."/>
            <person name="Zhang W."/>
            <person name="Slipinski A."/>
            <person name="Escalona H.E."/>
            <person name="Waterhouse R.M."/>
            <person name="Zwick A."/>
            <person name="Pang H."/>
        </authorList>
    </citation>
    <scope>NUCLEOTIDE SEQUENCE [LARGE SCALE GENOMIC DNA]</scope>
    <source>
        <strain evidence="2">SYSU2018</strain>
    </source>
</reference>
<comment type="caution">
    <text evidence="2">The sequence shown here is derived from an EMBL/GenBank/DDBJ whole genome shotgun (WGS) entry which is preliminary data.</text>
</comment>
<gene>
    <name evidence="2" type="ORF">HHI36_015035</name>
</gene>
<dbReference type="AlphaFoldDB" id="A0ABD2N4H5"/>
<dbReference type="Proteomes" id="UP001516400">
    <property type="component" value="Unassembled WGS sequence"/>
</dbReference>